<dbReference type="SUPFAM" id="SSF52833">
    <property type="entry name" value="Thioredoxin-like"/>
    <property type="match status" value="1"/>
</dbReference>
<name>A0A4Y3KCM0_CELUD</name>
<protein>
    <recommendedName>
        <fullName evidence="2">Thioredoxin domain-containing protein</fullName>
    </recommendedName>
</protein>
<dbReference type="Gene3D" id="3.40.30.10">
    <property type="entry name" value="Glutaredoxin"/>
    <property type="match status" value="1"/>
</dbReference>
<dbReference type="PANTHER" id="PTHR13887">
    <property type="entry name" value="GLUTATHIONE S-TRANSFERASE KAPPA"/>
    <property type="match status" value="1"/>
</dbReference>
<gene>
    <name evidence="3" type="ORF">CUD01_21610</name>
</gene>
<dbReference type="AlphaFoldDB" id="A0A4Y3KCM0"/>
<dbReference type="PANTHER" id="PTHR13887:SF55">
    <property type="entry name" value="SLR0313 PROTEIN"/>
    <property type="match status" value="1"/>
</dbReference>
<evidence type="ECO:0000256" key="1">
    <source>
        <dbReference type="ARBA" id="ARBA00005791"/>
    </source>
</evidence>
<evidence type="ECO:0000259" key="2">
    <source>
        <dbReference type="PROSITE" id="PS51352"/>
    </source>
</evidence>
<evidence type="ECO:0000313" key="4">
    <source>
        <dbReference type="Proteomes" id="UP000315842"/>
    </source>
</evidence>
<feature type="domain" description="Thioredoxin" evidence="2">
    <location>
        <begin position="1"/>
        <end position="172"/>
    </location>
</feature>
<dbReference type="RefSeq" id="WP_244937754.1">
    <property type="nucleotide sequence ID" value="NZ_BJLP01000036.1"/>
</dbReference>
<reference evidence="3 4" key="1">
    <citation type="submission" date="2019-06" db="EMBL/GenBank/DDBJ databases">
        <title>Whole genome shotgun sequence of Cellulomonas uda NBRC 3747.</title>
        <authorList>
            <person name="Hosoyama A."/>
            <person name="Uohara A."/>
            <person name="Ohji S."/>
            <person name="Ichikawa N."/>
        </authorList>
    </citation>
    <scope>NUCLEOTIDE SEQUENCE [LARGE SCALE GENOMIC DNA]</scope>
    <source>
        <strain evidence="3 4">NBRC 3747</strain>
    </source>
</reference>
<evidence type="ECO:0000313" key="3">
    <source>
        <dbReference type="EMBL" id="GEA81717.1"/>
    </source>
</evidence>
<dbReference type="EMBL" id="BJLP01000036">
    <property type="protein sequence ID" value="GEA81717.1"/>
    <property type="molecule type" value="Genomic_DNA"/>
</dbReference>
<dbReference type="Proteomes" id="UP000315842">
    <property type="component" value="Unassembled WGS sequence"/>
</dbReference>
<dbReference type="InterPro" id="IPR012336">
    <property type="entry name" value="Thioredoxin-like_fold"/>
</dbReference>
<comment type="similarity">
    <text evidence="1">Belongs to the thioredoxin family. DsbA subfamily.</text>
</comment>
<dbReference type="PROSITE" id="PS51352">
    <property type="entry name" value="THIOREDOXIN_2"/>
    <property type="match status" value="1"/>
</dbReference>
<proteinExistence type="inferred from homology"/>
<dbReference type="InterPro" id="IPR013766">
    <property type="entry name" value="Thioredoxin_domain"/>
</dbReference>
<dbReference type="Pfam" id="PF13462">
    <property type="entry name" value="Thioredoxin_4"/>
    <property type="match status" value="1"/>
</dbReference>
<comment type="caution">
    <text evidence="3">The sequence shown here is derived from an EMBL/GenBank/DDBJ whole genome shotgun (WGS) entry which is preliminary data.</text>
</comment>
<sequence length="172" mass="18266">MPSDAAAPSPGSVRHVYGSPDARVTVVEFGDLECPHCRAAAPVLRTLVDASDGAVRLVWRHFPLFEVHPHALTAALAAEAFGAHGRFWELHDAAFAHQDHLADPDLRRYAVEAGIDPDEVVGQAAQRWAPAVEADYLDGLSHGVAGTPTLLVDGEPYRGPLTLPALRAATAS</sequence>
<keyword evidence="4" id="KW-1185">Reference proteome</keyword>
<accession>A0A4Y3KCM0</accession>
<dbReference type="InterPro" id="IPR036249">
    <property type="entry name" value="Thioredoxin-like_sf"/>
</dbReference>
<organism evidence="3 4">
    <name type="scientific">Cellulomonas uda</name>
    <dbReference type="NCBI Taxonomy" id="1714"/>
    <lineage>
        <taxon>Bacteria</taxon>
        <taxon>Bacillati</taxon>
        <taxon>Actinomycetota</taxon>
        <taxon>Actinomycetes</taxon>
        <taxon>Micrococcales</taxon>
        <taxon>Cellulomonadaceae</taxon>
        <taxon>Cellulomonas</taxon>
    </lineage>
</organism>